<feature type="region of interest" description="Disordered" evidence="2">
    <location>
        <begin position="443"/>
        <end position="463"/>
    </location>
</feature>
<evidence type="ECO:0000313" key="5">
    <source>
        <dbReference type="Proteomes" id="UP000092716"/>
    </source>
</evidence>
<sequence>MASKSNYSLWIGNIPFDVTERELHEILSKVGQVVSVRIKYDVDKNISKGFAFCEYKDLETCMLALKYINGYELKGRKLRLYWANEEFREKLASGAISGFGGGNLLSRGRANEHGGKRSDKFDASMDSNSHYNRKGKGQQITHTINMQRNVKEEPYPYNQTETSTSNESNMKKVFISKIVHTLTTSQIMCLLRFFQKHAMENSGMIKLYLQKHRNVAYALLHCLFLMDVINEYTMGKNDLNMVISDEALVNKAERMVQMERSGKVKIGLAGVADQEEEHNHNQRNNPENISLVKSNRRGRPLGENVIYDLSEDNPLGGSTYGGPQSHLLNLNSPPSVVGSAGGGKKKRGGTTMPGLYASSKKELTKLRNAKGGIHNGEETEEYGGRADQYSGNNPLYQEGNSHTSGNLKQRRRRGMMKELYGSAAGSGTSQAYKNNIEQIEHGRYNDTNGGIHGGVSQLNNNGGSSHFKTSYFSDYANGDSSMGHTDRVAGMENHPPYGSNADDLNGAGEPYAANYVEADGRIGSGTGIGLSGDKYAPFRAAPPMENSFSFSDRERDNANSSGHVLPEKRTNPKRQGVYASSGSHVGRGMEGGPVMGDIVTSAAVMQGPPNESVLSDPTYANVELPDEELVNEVMKNRDILNNILKSRVEDMKGWSSEQRVQVLSIQKALQLKGYVLQ</sequence>
<evidence type="ECO:0000313" key="4">
    <source>
        <dbReference type="EMBL" id="ANQ07591.1"/>
    </source>
</evidence>
<proteinExistence type="predicted"/>
<dbReference type="GeneID" id="30908302"/>
<dbReference type="Pfam" id="PF00076">
    <property type="entry name" value="RRM_1"/>
    <property type="match status" value="1"/>
</dbReference>
<gene>
    <name evidence="4" type="ORF">PCOAH_00015760</name>
</gene>
<dbReference type="AlphaFoldDB" id="A0A1B1DXQ3"/>
<dbReference type="InterPro" id="IPR031721">
    <property type="entry name" value="Partial_CstF"/>
</dbReference>
<dbReference type="SUPFAM" id="SSF54928">
    <property type="entry name" value="RNA-binding domain, RBD"/>
    <property type="match status" value="1"/>
</dbReference>
<feature type="region of interest" description="Disordered" evidence="2">
    <location>
        <begin position="393"/>
        <end position="412"/>
    </location>
</feature>
<dbReference type="KEGG" id="pcot:PCOAH_00015760"/>
<feature type="region of interest" description="Disordered" evidence="2">
    <location>
        <begin position="483"/>
        <end position="505"/>
    </location>
</feature>
<feature type="domain" description="RRM" evidence="3">
    <location>
        <begin position="7"/>
        <end position="85"/>
    </location>
</feature>
<dbReference type="Gene3D" id="3.30.70.330">
    <property type="match status" value="1"/>
</dbReference>
<dbReference type="GO" id="GO:0003729">
    <property type="term" value="F:mRNA binding"/>
    <property type="evidence" value="ECO:0007669"/>
    <property type="project" value="TreeGrafter"/>
</dbReference>
<dbReference type="SMART" id="SM00360">
    <property type="entry name" value="RRM"/>
    <property type="match status" value="1"/>
</dbReference>
<dbReference type="GO" id="GO:0005847">
    <property type="term" value="C:mRNA cleavage and polyadenylation specificity factor complex"/>
    <property type="evidence" value="ECO:0007669"/>
    <property type="project" value="TreeGrafter"/>
</dbReference>
<accession>A0A1B1DXQ3</accession>
<feature type="region of interest" description="Disordered" evidence="2">
    <location>
        <begin position="107"/>
        <end position="137"/>
    </location>
</feature>
<dbReference type="VEuPathDB" id="PlasmoDB:PCOAH_00015760"/>
<evidence type="ECO:0000259" key="3">
    <source>
        <dbReference type="PROSITE" id="PS50102"/>
    </source>
</evidence>
<dbReference type="InterPro" id="IPR000504">
    <property type="entry name" value="RRM_dom"/>
</dbReference>
<dbReference type="InterPro" id="IPR035979">
    <property type="entry name" value="RBD_domain_sf"/>
</dbReference>
<dbReference type="EMBL" id="CP016245">
    <property type="protein sequence ID" value="ANQ07591.1"/>
    <property type="molecule type" value="Genomic_DNA"/>
</dbReference>
<dbReference type="Proteomes" id="UP000092716">
    <property type="component" value="Chromosome 7"/>
</dbReference>
<evidence type="ECO:0000256" key="1">
    <source>
        <dbReference type="PROSITE-ProRule" id="PRU00176"/>
    </source>
</evidence>
<dbReference type="RefSeq" id="XP_019914286.1">
    <property type="nucleotide sequence ID" value="XM_020058385.1"/>
</dbReference>
<feature type="region of interest" description="Disordered" evidence="2">
    <location>
        <begin position="335"/>
        <end position="355"/>
    </location>
</feature>
<dbReference type="Pfam" id="PF15861">
    <property type="entry name" value="partial_CstF"/>
    <property type="match status" value="1"/>
</dbReference>
<keyword evidence="5" id="KW-1185">Reference proteome</keyword>
<protein>
    <recommendedName>
        <fullName evidence="3">RRM domain-containing protein</fullName>
    </recommendedName>
</protein>
<feature type="region of interest" description="Disordered" evidence="2">
    <location>
        <begin position="546"/>
        <end position="589"/>
    </location>
</feature>
<feature type="compositionally biased region" description="Polar residues" evidence="2">
    <location>
        <begin position="393"/>
        <end position="407"/>
    </location>
</feature>
<reference evidence="5" key="1">
    <citation type="submission" date="2016-06" db="EMBL/GenBank/DDBJ databases">
        <title>First high quality genome sequence of Plasmodium coatneyi using continuous long reads from single molecule, real-time sequencing.</title>
        <authorList>
            <person name="Chien J.-T."/>
            <person name="Pakala S.B."/>
            <person name="Geraldo J.A."/>
            <person name="Lapp S.A."/>
            <person name="Barnwell J.W."/>
            <person name="Kissinger J.C."/>
            <person name="Galinski M.R."/>
            <person name="Humphrey J.C."/>
        </authorList>
    </citation>
    <scope>NUCLEOTIDE SEQUENCE [LARGE SCALE GENOMIC DNA]</scope>
    <source>
        <strain evidence="5">Hackeri</strain>
    </source>
</reference>
<dbReference type="PROSITE" id="PS50102">
    <property type="entry name" value="RRM"/>
    <property type="match status" value="1"/>
</dbReference>
<dbReference type="PANTHER" id="PTHR45735">
    <property type="entry name" value="CLEAVAGE STIMULATION FACTOR SUBUNIT 2"/>
    <property type="match status" value="1"/>
</dbReference>
<organism evidence="4 5">
    <name type="scientific">Plasmodium coatneyi</name>
    <dbReference type="NCBI Taxonomy" id="208452"/>
    <lineage>
        <taxon>Eukaryota</taxon>
        <taxon>Sar</taxon>
        <taxon>Alveolata</taxon>
        <taxon>Apicomplexa</taxon>
        <taxon>Aconoidasida</taxon>
        <taxon>Haemosporida</taxon>
        <taxon>Plasmodiidae</taxon>
        <taxon>Plasmodium</taxon>
    </lineage>
</organism>
<evidence type="ECO:0000256" key="2">
    <source>
        <dbReference type="SAM" id="MobiDB-lite"/>
    </source>
</evidence>
<keyword evidence="1" id="KW-0694">RNA-binding</keyword>
<name>A0A1B1DXQ3_9APIC</name>
<feature type="region of interest" description="Disordered" evidence="2">
    <location>
        <begin position="274"/>
        <end position="296"/>
    </location>
</feature>
<dbReference type="OrthoDB" id="439808at2759"/>
<dbReference type="InterPro" id="IPR012677">
    <property type="entry name" value="Nucleotide-bd_a/b_plait_sf"/>
</dbReference>
<dbReference type="PANTHER" id="PTHR45735:SF2">
    <property type="entry name" value="CLEAVAGE STIMULATION FACTOR SUBUNIT 2"/>
    <property type="match status" value="1"/>
</dbReference>
<feature type="compositionally biased region" description="Basic and acidic residues" evidence="2">
    <location>
        <begin position="109"/>
        <end position="123"/>
    </location>
</feature>